<evidence type="ECO:0000256" key="3">
    <source>
        <dbReference type="ARBA" id="ARBA00004496"/>
    </source>
</evidence>
<evidence type="ECO:0000256" key="6">
    <source>
        <dbReference type="ARBA" id="ARBA00022670"/>
    </source>
</evidence>
<dbReference type="InterPro" id="IPR028135">
    <property type="entry name" value="Ub_USP-typ"/>
</dbReference>
<feature type="compositionally biased region" description="Polar residues" evidence="19">
    <location>
        <begin position="20"/>
        <end position="35"/>
    </location>
</feature>
<dbReference type="SUPFAM" id="SSF54001">
    <property type="entry name" value="Cysteine proteinases"/>
    <property type="match status" value="1"/>
</dbReference>
<keyword evidence="23" id="KW-1185">Reference proteome</keyword>
<evidence type="ECO:0000256" key="17">
    <source>
        <dbReference type="ARBA" id="ARBA00046862"/>
    </source>
</evidence>
<reference evidence="22" key="4">
    <citation type="submission" date="2025-09" db="UniProtKB">
        <authorList>
            <consortium name="Ensembl"/>
        </authorList>
    </citation>
    <scope>IDENTIFICATION</scope>
</reference>
<accession>A0A6Q2WXZ4</accession>
<keyword evidence="5" id="KW-0597">Phosphoprotein</keyword>
<dbReference type="CDD" id="cd02674">
    <property type="entry name" value="Peptidase_C19R"/>
    <property type="match status" value="1"/>
</dbReference>
<dbReference type="FunFam" id="3.30.2230.10:FF:000003">
    <property type="entry name" value="ubiquitin carboxyl-terminal hydrolase 15 isoform X1"/>
    <property type="match status" value="1"/>
</dbReference>
<evidence type="ECO:0000256" key="11">
    <source>
        <dbReference type="ARBA" id="ARBA00022807"/>
    </source>
</evidence>
<evidence type="ECO:0000256" key="7">
    <source>
        <dbReference type="ARBA" id="ARBA00022723"/>
    </source>
</evidence>
<evidence type="ECO:0000256" key="9">
    <source>
        <dbReference type="ARBA" id="ARBA00022786"/>
    </source>
</evidence>
<dbReference type="PROSITE" id="PS50235">
    <property type="entry name" value="USP_3"/>
    <property type="match status" value="1"/>
</dbReference>
<feature type="region of interest" description="Disordered" evidence="19">
    <location>
        <begin position="241"/>
        <end position="281"/>
    </location>
</feature>
<evidence type="ECO:0000256" key="18">
    <source>
        <dbReference type="RuleBase" id="RU366025"/>
    </source>
</evidence>
<dbReference type="Bgee" id="ENSELUG00000017773">
    <property type="expression patterns" value="Expressed in camera-type eye and 14 other cell types or tissues"/>
</dbReference>
<dbReference type="InterPro" id="IPR001394">
    <property type="entry name" value="Peptidase_C19_UCH"/>
</dbReference>
<feature type="compositionally biased region" description="Polar residues" evidence="19">
    <location>
        <begin position="241"/>
        <end position="250"/>
    </location>
</feature>
<comment type="function">
    <text evidence="16">Deubiquitinating enzyme that removes conjugated ubiquitin from target proteins. Deubiquitinates PDPK1. Deubiquitinates TRIM21. Deubiquitinates receptor ADORA2A which increases the amount of functional receptor at the cell surface. Deubiquitinates HAS2. Deubiquitinates RHEB in response to EGF signaling, promoting mTORC1 signaling. May regulate mRNA splicing through deubiquitination of the U4 spliceosomal protein PRPF3. This may prevent its recognition by the U5 component PRPF8 thereby destabilizing interactions within the U4/U6.U5 snRNP. May also play a role in the regulation of quality control in the ER.</text>
</comment>
<feature type="region of interest" description="Disordered" evidence="19">
    <location>
        <begin position="561"/>
        <end position="615"/>
    </location>
</feature>
<dbReference type="InterPro" id="IPR035927">
    <property type="entry name" value="DUSP-like_sf"/>
</dbReference>
<keyword evidence="6 18" id="KW-0645">Protease</keyword>
<dbReference type="Ensembl" id="ENSELUT00000070323.2">
    <property type="protein sequence ID" value="ENSELUP00000045611.2"/>
    <property type="gene ID" value="ENSELUG00000017773.3"/>
</dbReference>
<comment type="catalytic activity">
    <reaction evidence="1 18">
        <text>Thiol-dependent hydrolysis of ester, thioester, amide, peptide and isopeptide bonds formed by the C-terminal Gly of ubiquitin (a 76-residue protein attached to proteins as an intracellular targeting signal).</text>
        <dbReference type="EC" id="3.4.19.12"/>
    </reaction>
</comment>
<keyword evidence="12" id="KW-0862">Zinc</keyword>
<feature type="domain" description="DUSP" evidence="21">
    <location>
        <begin position="26"/>
        <end position="137"/>
    </location>
</feature>
<evidence type="ECO:0000256" key="1">
    <source>
        <dbReference type="ARBA" id="ARBA00000707"/>
    </source>
</evidence>
<comment type="similarity">
    <text evidence="15">Belongs to the peptidase C19 family. USP4 subfamily.</text>
</comment>
<keyword evidence="11 18" id="KW-0788">Thiol protease</keyword>
<comment type="subcellular location">
    <subcellularLocation>
        <location evidence="3">Cytoplasm</location>
    </subcellularLocation>
    <subcellularLocation>
        <location evidence="2">Nucleus</location>
    </subcellularLocation>
</comment>
<dbReference type="SUPFAM" id="SSF143791">
    <property type="entry name" value="DUSP-like"/>
    <property type="match status" value="1"/>
</dbReference>
<dbReference type="GO" id="GO:0006508">
    <property type="term" value="P:proteolysis"/>
    <property type="evidence" value="ECO:0007669"/>
    <property type="project" value="UniProtKB-KW"/>
</dbReference>
<protein>
    <recommendedName>
        <fullName evidence="18">Ubiquitin carboxyl-terminal hydrolase</fullName>
        <ecNumber evidence="18">3.4.19.12</ecNumber>
    </recommendedName>
</protein>
<dbReference type="Proteomes" id="UP000265140">
    <property type="component" value="Chromosome 17"/>
</dbReference>
<feature type="compositionally biased region" description="Polar residues" evidence="19">
    <location>
        <begin position="561"/>
        <end position="575"/>
    </location>
</feature>
<dbReference type="InterPro" id="IPR050185">
    <property type="entry name" value="Ub_carboxyl-term_hydrolase"/>
</dbReference>
<dbReference type="Pfam" id="PF00443">
    <property type="entry name" value="UCH"/>
    <property type="match status" value="1"/>
</dbReference>
<sequence>MMAEGGGPESGSAADPEPVATQTPTPSTESQKQSIGTLLKTTLRKGDEWFLIDSRWFKQWKKYVGFDSWDMYNVGEHSLYPGPVDNSGLLSDPETQTLKEHLIDELDYVLVPTEVWNKLVSWYGCLEGQQPIVRKVVEHGMFVKHCKVEVYLLELNLCENDNMDNVVTRHFSKADTIDTIEKEMRSLFEIPSCKETRLWNKYMSNTYEQLNKPDSTVQDAGLFQGQVEYCLPQTLSSTATSRNFTTSPKLSSNSSATISSTVTNGDSSSNSSYSSYSSSYNYREPPSQPGLCGLSNLGNTCFMNSALQCLSNASPLTEYFLDDRYEAEINRENPLGMRGEIAEAYADLVKQMWLSRSSYVAPRTFKTQVGRFAPQFSGYQQQDSQELLAFLLDGLHEDLNRVKKKPYLALQDAAGRPDEIVAKEAWTNHRLRNDSIIVDIFHGLFKSTLVCPECAKVSVTFDPFCYLTLPLPMKKDRTMEVFLVRMDPQSRPTQYRVVVPKLGMVTDLCSALSRLSGISAENMVVADVYNHRFHKIYRRDDGLNQIMEKDDIFVAAATSGSCSPLSEGASCSTTNGDEEAMDHQVSPEAENSQSDEGEGGEEDPSDLENGPKTKQCCSTPPKLFSFSMVNSYGTANISPLPCDGNILKLNTHSTVAIDWDSDTKKLCYDDQEAEAYEKHESMLQAQKKKATVALRECIDLFTTMETLGEHDPWYCPNCKKHQRATKKFDLWSLPRILVVHLKRFSYNRCWRDKLDTVVDFPVRDLNMSEFVCDPKACPYVYDLIAVSNHYGGMGGGHYTAYGKNKADGKWHYFDDNSVSAASEDQIVTKAAYVLFYQRRDAGDVPAKPPPSASLGGATADVADDHMDIN</sequence>
<evidence type="ECO:0000256" key="15">
    <source>
        <dbReference type="ARBA" id="ARBA00037971"/>
    </source>
</evidence>
<dbReference type="AlphaFoldDB" id="A0A6Q2WXZ4"/>
<evidence type="ECO:0000256" key="10">
    <source>
        <dbReference type="ARBA" id="ARBA00022801"/>
    </source>
</evidence>
<dbReference type="InterPro" id="IPR006615">
    <property type="entry name" value="Pept_C19_DUSP"/>
</dbReference>
<keyword evidence="9 18" id="KW-0833">Ubl conjugation pathway</keyword>
<dbReference type="PROSITE" id="PS51283">
    <property type="entry name" value="DUSP"/>
    <property type="match status" value="1"/>
</dbReference>
<feature type="domain" description="USP" evidence="20">
    <location>
        <begin position="292"/>
        <end position="839"/>
    </location>
</feature>
<evidence type="ECO:0000256" key="19">
    <source>
        <dbReference type="SAM" id="MobiDB-lite"/>
    </source>
</evidence>
<dbReference type="GO" id="GO:0004843">
    <property type="term" value="F:cysteine-type deubiquitinase activity"/>
    <property type="evidence" value="ECO:0007669"/>
    <property type="project" value="UniProtKB-UniRule"/>
</dbReference>
<comment type="subunit">
    <text evidence="17">Interacts with RB1 (both dephosphorylated and hypophosphorylated forms). Interacts with RBL1 and RBL2. Interacts with ADORA2A (via cytoplasmic C-terminus); the interaction is direct. Interacts with SART3; recruits USP4 to its substrate PRPF3.</text>
</comment>
<dbReference type="GO" id="GO:0005634">
    <property type="term" value="C:nucleus"/>
    <property type="evidence" value="ECO:0007669"/>
    <property type="project" value="UniProtKB-SubCell"/>
</dbReference>
<dbReference type="Pfam" id="PF14836">
    <property type="entry name" value="Ubiquitin_3"/>
    <property type="match status" value="1"/>
</dbReference>
<dbReference type="GO" id="GO:0005737">
    <property type="term" value="C:cytoplasm"/>
    <property type="evidence" value="ECO:0007669"/>
    <property type="project" value="UniProtKB-SubCell"/>
</dbReference>
<dbReference type="Gene3D" id="3.10.20.90">
    <property type="entry name" value="Phosphatidylinositol 3-kinase Catalytic Subunit, Chain A, domain 1"/>
    <property type="match status" value="1"/>
</dbReference>
<dbReference type="EC" id="3.4.19.12" evidence="18"/>
<evidence type="ECO:0000313" key="23">
    <source>
        <dbReference type="Proteomes" id="UP000265140"/>
    </source>
</evidence>
<keyword evidence="8" id="KW-0677">Repeat</keyword>
<dbReference type="GeneTree" id="ENSGT00940000154932"/>
<dbReference type="PROSITE" id="PS00972">
    <property type="entry name" value="USP_1"/>
    <property type="match status" value="1"/>
</dbReference>
<dbReference type="FunFam" id="3.90.70.10:FF:000013">
    <property type="entry name" value="ubiquitin carboxyl-terminal hydrolase 15 isoform X1"/>
    <property type="match status" value="1"/>
</dbReference>
<dbReference type="InterPro" id="IPR018200">
    <property type="entry name" value="USP_CS"/>
</dbReference>
<feature type="region of interest" description="Disordered" evidence="19">
    <location>
        <begin position="1"/>
        <end position="35"/>
    </location>
</feature>
<dbReference type="GO" id="GO:0016579">
    <property type="term" value="P:protein deubiquitination"/>
    <property type="evidence" value="ECO:0007669"/>
    <property type="project" value="InterPro"/>
</dbReference>
<evidence type="ECO:0000256" key="12">
    <source>
        <dbReference type="ARBA" id="ARBA00022833"/>
    </source>
</evidence>
<evidence type="ECO:0000256" key="8">
    <source>
        <dbReference type="ARBA" id="ARBA00022737"/>
    </source>
</evidence>
<keyword evidence="13" id="KW-0832">Ubl conjugation</keyword>
<proteinExistence type="inferred from homology"/>
<organism evidence="22 23">
    <name type="scientific">Esox lucius</name>
    <name type="common">Northern pike</name>
    <dbReference type="NCBI Taxonomy" id="8010"/>
    <lineage>
        <taxon>Eukaryota</taxon>
        <taxon>Metazoa</taxon>
        <taxon>Chordata</taxon>
        <taxon>Craniata</taxon>
        <taxon>Vertebrata</taxon>
        <taxon>Euteleostomi</taxon>
        <taxon>Actinopterygii</taxon>
        <taxon>Neopterygii</taxon>
        <taxon>Teleostei</taxon>
        <taxon>Protacanthopterygii</taxon>
        <taxon>Esociformes</taxon>
        <taxon>Esocidae</taxon>
        <taxon>Esox</taxon>
    </lineage>
</organism>
<dbReference type="PROSITE" id="PS00973">
    <property type="entry name" value="USP_2"/>
    <property type="match status" value="1"/>
</dbReference>
<dbReference type="SMART" id="SM00695">
    <property type="entry name" value="DUSP"/>
    <property type="match status" value="1"/>
</dbReference>
<dbReference type="Pfam" id="PF06337">
    <property type="entry name" value="DUSP"/>
    <property type="match status" value="1"/>
</dbReference>
<dbReference type="Gene3D" id="3.90.70.10">
    <property type="entry name" value="Cysteine proteinases"/>
    <property type="match status" value="2"/>
</dbReference>
<reference evidence="22" key="2">
    <citation type="submission" date="2020-02" db="EMBL/GenBank/DDBJ databases">
        <title>Esox lucius (northern pike) genome, fEsoLuc1, primary haplotype.</title>
        <authorList>
            <person name="Myers G."/>
            <person name="Karagic N."/>
            <person name="Meyer A."/>
            <person name="Pippel M."/>
            <person name="Reichard M."/>
            <person name="Winkler S."/>
            <person name="Tracey A."/>
            <person name="Sims Y."/>
            <person name="Howe K."/>
            <person name="Rhie A."/>
            <person name="Formenti G."/>
            <person name="Durbin R."/>
            <person name="Fedrigo O."/>
            <person name="Jarvis E.D."/>
        </authorList>
    </citation>
    <scope>NUCLEOTIDE SEQUENCE [LARGE SCALE GENOMIC DNA]</scope>
</reference>
<reference evidence="23" key="1">
    <citation type="journal article" date="2014" name="PLoS ONE">
        <title>The genome and linkage map of the northern pike (Esox lucius): conserved synteny revealed between the salmonid sister group and the Neoteleostei.</title>
        <authorList>
            <person name="Rondeau E.B."/>
            <person name="Minkley D.R."/>
            <person name="Leong J.S."/>
            <person name="Messmer A.M."/>
            <person name="Jantzen J.R."/>
            <person name="von Schalburg K.R."/>
            <person name="Lemon C."/>
            <person name="Bird N.H."/>
            <person name="Koop B.F."/>
        </authorList>
    </citation>
    <scope>NUCLEOTIDE SEQUENCE</scope>
</reference>
<keyword evidence="14" id="KW-0539">Nucleus</keyword>
<dbReference type="InterPro" id="IPR038765">
    <property type="entry name" value="Papain-like_cys_pep_sf"/>
</dbReference>
<evidence type="ECO:0000256" key="13">
    <source>
        <dbReference type="ARBA" id="ARBA00022843"/>
    </source>
</evidence>
<dbReference type="GO" id="GO:0046872">
    <property type="term" value="F:metal ion binding"/>
    <property type="evidence" value="ECO:0007669"/>
    <property type="project" value="UniProtKB-KW"/>
</dbReference>
<evidence type="ECO:0000256" key="5">
    <source>
        <dbReference type="ARBA" id="ARBA00022553"/>
    </source>
</evidence>
<feature type="compositionally biased region" description="Acidic residues" evidence="19">
    <location>
        <begin position="593"/>
        <end position="606"/>
    </location>
</feature>
<keyword evidence="10 18" id="KW-0378">Hydrolase</keyword>
<dbReference type="Gene3D" id="3.30.2230.10">
    <property type="entry name" value="DUSP-like"/>
    <property type="match status" value="1"/>
</dbReference>
<name>A0A6Q2WXZ4_ESOLU</name>
<evidence type="ECO:0000256" key="2">
    <source>
        <dbReference type="ARBA" id="ARBA00004123"/>
    </source>
</evidence>
<evidence type="ECO:0000259" key="20">
    <source>
        <dbReference type="PROSITE" id="PS50235"/>
    </source>
</evidence>
<reference evidence="22" key="3">
    <citation type="submission" date="2025-08" db="UniProtKB">
        <authorList>
            <consortium name="Ensembl"/>
        </authorList>
    </citation>
    <scope>IDENTIFICATION</scope>
</reference>
<feature type="compositionally biased region" description="Low complexity" evidence="19">
    <location>
        <begin position="251"/>
        <end position="281"/>
    </location>
</feature>
<dbReference type="InterPro" id="IPR028889">
    <property type="entry name" value="USP"/>
</dbReference>
<evidence type="ECO:0000256" key="4">
    <source>
        <dbReference type="ARBA" id="ARBA00022490"/>
    </source>
</evidence>
<evidence type="ECO:0000259" key="21">
    <source>
        <dbReference type="PROSITE" id="PS51283"/>
    </source>
</evidence>
<evidence type="ECO:0000256" key="16">
    <source>
        <dbReference type="ARBA" id="ARBA00045453"/>
    </source>
</evidence>
<dbReference type="PANTHER" id="PTHR21646:SF45">
    <property type="entry name" value="UBIQUITIN CARBOXYL-TERMINAL HYDROLASE 4"/>
    <property type="match status" value="1"/>
</dbReference>
<evidence type="ECO:0000256" key="14">
    <source>
        <dbReference type="ARBA" id="ARBA00023242"/>
    </source>
</evidence>
<keyword evidence="7" id="KW-0479">Metal-binding</keyword>
<dbReference type="PANTHER" id="PTHR21646">
    <property type="entry name" value="UBIQUITIN CARBOXYL-TERMINAL HYDROLASE"/>
    <property type="match status" value="1"/>
</dbReference>
<keyword evidence="4" id="KW-0963">Cytoplasm</keyword>
<evidence type="ECO:0000313" key="22">
    <source>
        <dbReference type="Ensembl" id="ENSELUP00000045611.2"/>
    </source>
</evidence>